<dbReference type="InterPro" id="IPR012337">
    <property type="entry name" value="RNaseH-like_sf"/>
</dbReference>
<dbReference type="PANTHER" id="PTHR38681:SF1">
    <property type="entry name" value="RETROVIRUS-RELATED POL POLYPROTEIN FROM TRANSPOSON 412-LIKE PROTEIN"/>
    <property type="match status" value="1"/>
</dbReference>
<dbReference type="GO" id="GO:0003676">
    <property type="term" value="F:nucleic acid binding"/>
    <property type="evidence" value="ECO:0007669"/>
    <property type="project" value="InterPro"/>
</dbReference>
<dbReference type="Proteomes" id="UP000321570">
    <property type="component" value="Unassembled WGS sequence"/>
</dbReference>
<gene>
    <name evidence="1" type="ORF">WMSIL1_LOCUS3289</name>
</gene>
<organism evidence="1 2">
    <name type="scientific">Hymenolepis diminuta</name>
    <name type="common">Rat tapeworm</name>
    <dbReference type="NCBI Taxonomy" id="6216"/>
    <lineage>
        <taxon>Eukaryota</taxon>
        <taxon>Metazoa</taxon>
        <taxon>Spiralia</taxon>
        <taxon>Lophotrochozoa</taxon>
        <taxon>Platyhelminthes</taxon>
        <taxon>Cestoda</taxon>
        <taxon>Eucestoda</taxon>
        <taxon>Cyclophyllidea</taxon>
        <taxon>Hymenolepididae</taxon>
        <taxon>Hymenolepis</taxon>
    </lineage>
</organism>
<proteinExistence type="predicted"/>
<keyword evidence="2" id="KW-1185">Reference proteome</keyword>
<protein>
    <recommendedName>
        <fullName evidence="3">Integrase catalytic domain-containing protein</fullName>
    </recommendedName>
</protein>
<dbReference type="SUPFAM" id="SSF53098">
    <property type="entry name" value="Ribonuclease H-like"/>
    <property type="match status" value="1"/>
</dbReference>
<evidence type="ECO:0000313" key="2">
    <source>
        <dbReference type="Proteomes" id="UP000321570"/>
    </source>
</evidence>
<dbReference type="InterPro" id="IPR036397">
    <property type="entry name" value="RNaseH_sf"/>
</dbReference>
<feature type="non-terminal residue" evidence="1">
    <location>
        <position position="1"/>
    </location>
</feature>
<sequence length="107" mass="11844">FSELTNPLGTNRIRTTAYHPQANGSVERSHRQLKAALTTHSGPTRLVSNSIFIPTDLKSCSHIFLPHDAARKTLQSIYDSLFPVLQKGQKTFTIPQNGKESVASWLA</sequence>
<name>A0A564Y5Y7_HYMDI</name>
<evidence type="ECO:0008006" key="3">
    <source>
        <dbReference type="Google" id="ProtNLM"/>
    </source>
</evidence>
<accession>A0A564Y5Y7</accession>
<reference evidence="1 2" key="1">
    <citation type="submission" date="2019-07" db="EMBL/GenBank/DDBJ databases">
        <authorList>
            <person name="Jastrzebski P J."/>
            <person name="Paukszto L."/>
            <person name="Jastrzebski P J."/>
        </authorList>
    </citation>
    <scope>NUCLEOTIDE SEQUENCE [LARGE SCALE GENOMIC DNA]</scope>
    <source>
        <strain evidence="1 2">WMS-il1</strain>
    </source>
</reference>
<dbReference type="PANTHER" id="PTHR38681">
    <property type="entry name" value="RETROVIRUS-RELATED POL POLYPROTEIN FROM TRANSPOSON 412-LIKE PROTEIN-RELATED"/>
    <property type="match status" value="1"/>
</dbReference>
<dbReference type="EMBL" id="CABIJS010000096">
    <property type="protein sequence ID" value="VUZ42725.1"/>
    <property type="molecule type" value="Genomic_DNA"/>
</dbReference>
<dbReference type="Gene3D" id="3.30.420.10">
    <property type="entry name" value="Ribonuclease H-like superfamily/Ribonuclease H"/>
    <property type="match status" value="1"/>
</dbReference>
<dbReference type="AlphaFoldDB" id="A0A564Y5Y7"/>
<evidence type="ECO:0000313" key="1">
    <source>
        <dbReference type="EMBL" id="VUZ42725.1"/>
    </source>
</evidence>